<comment type="caution">
    <text evidence="2">The sequence shown here is derived from an EMBL/GenBank/DDBJ whole genome shotgun (WGS) entry which is preliminary data.</text>
</comment>
<name>A0A5N0T9Y5_9MICO</name>
<dbReference type="InterPro" id="IPR012347">
    <property type="entry name" value="Ferritin-like"/>
</dbReference>
<proteinExistence type="predicted"/>
<reference evidence="3" key="1">
    <citation type="submission" date="2019-09" db="EMBL/GenBank/DDBJ databases">
        <title>Mumia zhuanghuii sp. nov. isolated from the intestinal contents of plateau pika (Ochotona curzoniae) in the Qinghai-Tibet plateau of China.</title>
        <authorList>
            <person name="Tian Z."/>
        </authorList>
    </citation>
    <scope>NUCLEOTIDE SEQUENCE [LARGE SCALE GENOMIC DNA]</scope>
    <source>
        <strain evidence="3">L-033</strain>
    </source>
</reference>
<feature type="domain" description="DUF305" evidence="1">
    <location>
        <begin position="13"/>
        <end position="172"/>
    </location>
</feature>
<keyword evidence="3" id="KW-1185">Reference proteome</keyword>
<accession>A0A5N0T9Y5</accession>
<dbReference type="EMBL" id="VYUY01000018">
    <property type="protein sequence ID" value="KAA9131254.1"/>
    <property type="molecule type" value="Genomic_DNA"/>
</dbReference>
<dbReference type="AlphaFoldDB" id="A0A5N0T9Y5"/>
<evidence type="ECO:0000313" key="3">
    <source>
        <dbReference type="Proteomes" id="UP000326838"/>
    </source>
</evidence>
<organism evidence="2 3">
    <name type="scientific">Microbacterium caowuchunii</name>
    <dbReference type="NCBI Taxonomy" id="2614638"/>
    <lineage>
        <taxon>Bacteria</taxon>
        <taxon>Bacillati</taxon>
        <taxon>Actinomycetota</taxon>
        <taxon>Actinomycetes</taxon>
        <taxon>Micrococcales</taxon>
        <taxon>Microbacteriaceae</taxon>
        <taxon>Microbacterium</taxon>
    </lineage>
</organism>
<dbReference type="Proteomes" id="UP000326838">
    <property type="component" value="Unassembled WGS sequence"/>
</dbReference>
<protein>
    <submittedName>
        <fullName evidence="2">DUF305 domain-containing protein</fullName>
    </submittedName>
</protein>
<sequence>MFGNAAPTPNAADAGFARDMQTHHAQAVEMAMTIHRGTADEQIRALSYDIATGQAAQRGEMFDWLVQWGLPQTGDTMAWMSGPDGHDHAGGTGEQAVLAAMGMASAAELAELDAATGMAADCLFLDLMIRHHAGALTMTEAVLERGSVPRVLQVAQTMQTNQGAEIDAMESIRERLGCTG</sequence>
<gene>
    <name evidence="2" type="ORF">F6B40_13135</name>
</gene>
<dbReference type="InterPro" id="IPR005183">
    <property type="entry name" value="DUF305_CopM-like"/>
</dbReference>
<dbReference type="Pfam" id="PF03713">
    <property type="entry name" value="DUF305"/>
    <property type="match status" value="1"/>
</dbReference>
<evidence type="ECO:0000313" key="2">
    <source>
        <dbReference type="EMBL" id="KAA9131254.1"/>
    </source>
</evidence>
<dbReference type="Gene3D" id="1.20.1260.10">
    <property type="match status" value="1"/>
</dbReference>
<evidence type="ECO:0000259" key="1">
    <source>
        <dbReference type="Pfam" id="PF03713"/>
    </source>
</evidence>
<dbReference type="PANTHER" id="PTHR36933:SF1">
    <property type="entry name" value="SLL0788 PROTEIN"/>
    <property type="match status" value="1"/>
</dbReference>
<dbReference type="PANTHER" id="PTHR36933">
    <property type="entry name" value="SLL0788 PROTEIN"/>
    <property type="match status" value="1"/>
</dbReference>